<evidence type="ECO:0000256" key="9">
    <source>
        <dbReference type="ARBA" id="ARBA00022840"/>
    </source>
</evidence>
<comment type="subcellular location">
    <subcellularLocation>
        <location evidence="2">Cell membrane</location>
    </subcellularLocation>
</comment>
<feature type="domain" description="PAS" evidence="13">
    <location>
        <begin position="24"/>
        <end position="56"/>
    </location>
</feature>
<dbReference type="InterPro" id="IPR000014">
    <property type="entry name" value="PAS"/>
</dbReference>
<evidence type="ECO:0000313" key="15">
    <source>
        <dbReference type="Proteomes" id="UP000315343"/>
    </source>
</evidence>
<evidence type="ECO:0000256" key="7">
    <source>
        <dbReference type="ARBA" id="ARBA00022741"/>
    </source>
</evidence>
<keyword evidence="6" id="KW-0808">Transferase</keyword>
<dbReference type="Gene3D" id="1.10.287.130">
    <property type="match status" value="1"/>
</dbReference>
<dbReference type="Pfam" id="PF00512">
    <property type="entry name" value="HisKA"/>
    <property type="match status" value="1"/>
</dbReference>
<proteinExistence type="predicted"/>
<dbReference type="PRINTS" id="PR00344">
    <property type="entry name" value="BCTRLSENSOR"/>
</dbReference>
<keyword evidence="8" id="KW-0418">Kinase</keyword>
<evidence type="ECO:0000313" key="14">
    <source>
        <dbReference type="EMBL" id="TWH83494.1"/>
    </source>
</evidence>
<evidence type="ECO:0000256" key="6">
    <source>
        <dbReference type="ARBA" id="ARBA00022679"/>
    </source>
</evidence>
<dbReference type="InterPro" id="IPR036890">
    <property type="entry name" value="HATPase_C_sf"/>
</dbReference>
<evidence type="ECO:0000256" key="4">
    <source>
        <dbReference type="ARBA" id="ARBA00022475"/>
    </source>
</evidence>
<organism evidence="14 15">
    <name type="scientific">Sedimentibacter saalensis</name>
    <dbReference type="NCBI Taxonomy" id="130788"/>
    <lineage>
        <taxon>Bacteria</taxon>
        <taxon>Bacillati</taxon>
        <taxon>Bacillota</taxon>
        <taxon>Tissierellia</taxon>
        <taxon>Sedimentibacter</taxon>
    </lineage>
</organism>
<dbReference type="SUPFAM" id="SSF55785">
    <property type="entry name" value="PYP-like sensor domain (PAS domain)"/>
    <property type="match status" value="1"/>
</dbReference>
<dbReference type="PANTHER" id="PTHR43711">
    <property type="entry name" value="TWO-COMPONENT HISTIDINE KINASE"/>
    <property type="match status" value="1"/>
</dbReference>
<dbReference type="InterPro" id="IPR035965">
    <property type="entry name" value="PAS-like_dom_sf"/>
</dbReference>
<dbReference type="Gene3D" id="3.30.565.10">
    <property type="entry name" value="Histidine kinase-like ATPase, C-terminal domain"/>
    <property type="match status" value="1"/>
</dbReference>
<dbReference type="PROSITE" id="PS50112">
    <property type="entry name" value="PAS"/>
    <property type="match status" value="1"/>
</dbReference>
<evidence type="ECO:0000259" key="12">
    <source>
        <dbReference type="PROSITE" id="PS50109"/>
    </source>
</evidence>
<keyword evidence="4" id="KW-1003">Cell membrane</keyword>
<dbReference type="SMART" id="SM00388">
    <property type="entry name" value="HisKA"/>
    <property type="match status" value="1"/>
</dbReference>
<keyword evidence="10" id="KW-0902">Two-component regulatory system</keyword>
<evidence type="ECO:0000256" key="5">
    <source>
        <dbReference type="ARBA" id="ARBA00022553"/>
    </source>
</evidence>
<dbReference type="InterPro" id="IPR050736">
    <property type="entry name" value="Sensor_HK_Regulatory"/>
</dbReference>
<dbReference type="SMART" id="SM00387">
    <property type="entry name" value="HATPase_c"/>
    <property type="match status" value="1"/>
</dbReference>
<dbReference type="CDD" id="cd00082">
    <property type="entry name" value="HisKA"/>
    <property type="match status" value="1"/>
</dbReference>
<dbReference type="InterPro" id="IPR003594">
    <property type="entry name" value="HATPase_dom"/>
</dbReference>
<dbReference type="Pfam" id="PF13426">
    <property type="entry name" value="PAS_9"/>
    <property type="match status" value="3"/>
</dbReference>
<feature type="domain" description="Histidine kinase" evidence="12">
    <location>
        <begin position="377"/>
        <end position="599"/>
    </location>
</feature>
<dbReference type="GO" id="GO:0005524">
    <property type="term" value="F:ATP binding"/>
    <property type="evidence" value="ECO:0007669"/>
    <property type="project" value="UniProtKB-KW"/>
</dbReference>
<dbReference type="SUPFAM" id="SSF55874">
    <property type="entry name" value="ATPase domain of HSP90 chaperone/DNA topoisomerase II/histidine kinase"/>
    <property type="match status" value="1"/>
</dbReference>
<gene>
    <name evidence="14" type="ORF">LY60_00101</name>
</gene>
<evidence type="ECO:0000259" key="13">
    <source>
        <dbReference type="PROSITE" id="PS50112"/>
    </source>
</evidence>
<dbReference type="SUPFAM" id="SSF47384">
    <property type="entry name" value="Homodimeric domain of signal transducing histidine kinase"/>
    <property type="match status" value="1"/>
</dbReference>
<protein>
    <recommendedName>
        <fullName evidence="3">histidine kinase</fullName>
        <ecNumber evidence="3">2.7.13.3</ecNumber>
    </recommendedName>
</protein>
<evidence type="ECO:0000256" key="10">
    <source>
        <dbReference type="ARBA" id="ARBA00023012"/>
    </source>
</evidence>
<comment type="caution">
    <text evidence="14">The sequence shown here is derived from an EMBL/GenBank/DDBJ whole genome shotgun (WGS) entry which is preliminary data.</text>
</comment>
<dbReference type="GO" id="GO:0005886">
    <property type="term" value="C:plasma membrane"/>
    <property type="evidence" value="ECO:0007669"/>
    <property type="project" value="UniProtKB-SubCell"/>
</dbReference>
<dbReference type="FunFam" id="3.30.565.10:FF:000023">
    <property type="entry name" value="PAS domain-containing sensor histidine kinase"/>
    <property type="match status" value="1"/>
</dbReference>
<keyword evidence="11" id="KW-0472">Membrane</keyword>
<dbReference type="InterPro" id="IPR036097">
    <property type="entry name" value="HisK_dim/P_sf"/>
</dbReference>
<dbReference type="PROSITE" id="PS50109">
    <property type="entry name" value="HIS_KIN"/>
    <property type="match status" value="1"/>
</dbReference>
<dbReference type="PANTHER" id="PTHR43711:SF26">
    <property type="entry name" value="SENSOR HISTIDINE KINASE RCSC"/>
    <property type="match status" value="1"/>
</dbReference>
<keyword evidence="5" id="KW-0597">Phosphoprotein</keyword>
<dbReference type="GO" id="GO:0000155">
    <property type="term" value="F:phosphorelay sensor kinase activity"/>
    <property type="evidence" value="ECO:0007669"/>
    <property type="project" value="InterPro"/>
</dbReference>
<evidence type="ECO:0000256" key="11">
    <source>
        <dbReference type="ARBA" id="ARBA00023136"/>
    </source>
</evidence>
<keyword evidence="7" id="KW-0547">Nucleotide-binding</keyword>
<dbReference type="InterPro" id="IPR005467">
    <property type="entry name" value="His_kinase_dom"/>
</dbReference>
<evidence type="ECO:0000256" key="1">
    <source>
        <dbReference type="ARBA" id="ARBA00000085"/>
    </source>
</evidence>
<dbReference type="EMBL" id="VLKH01000001">
    <property type="protein sequence ID" value="TWH83494.1"/>
    <property type="molecule type" value="Genomic_DNA"/>
</dbReference>
<evidence type="ECO:0000256" key="3">
    <source>
        <dbReference type="ARBA" id="ARBA00012438"/>
    </source>
</evidence>
<keyword evidence="15" id="KW-1185">Reference proteome</keyword>
<dbReference type="InterPro" id="IPR004358">
    <property type="entry name" value="Sig_transdc_His_kin-like_C"/>
</dbReference>
<evidence type="ECO:0000256" key="2">
    <source>
        <dbReference type="ARBA" id="ARBA00004236"/>
    </source>
</evidence>
<dbReference type="RefSeq" id="WP_170226056.1">
    <property type="nucleotide sequence ID" value="NZ_VLKH01000001.1"/>
</dbReference>
<dbReference type="EC" id="2.7.13.3" evidence="3"/>
<name>A0A562JLA8_9FIRM</name>
<sequence length="630" mass="72002">MNYTVKRRIQKPSLCFNDNIASGVNHEFEKLTGYSRGELLGKTAYEINKMLRTESQVASGYNLFRKSMFIFTKELEPIEVVVSRKLQEINNERIYYFHKKKNSSVYESLPYVISTLKDNQLGVVVYSAYDGIVLQANEKFLNILNVPYCTIGDYIGKGLREISEMFDESNYQEIFFYVVKTGMPFYAKEFKAFEQSDVYWNVSLVPIAVSGVVKYVVYTVSDVTDDVIRRKIVEEQKQNLEAIIENMSDSLFMVDKDYSIEALNSVAKCSASEYDILGLAGQLLMYDFEGNNIAFNNHPANKILNGDKLSCFRYSLQNSHCTYYLSLSGSPVYHDGSITKALICIRDITEQVINDKLISKQEEMKTSLKVQDEIFANASHELKTPLSVIYSANQIMDMYLNNSSFIDRNKLITYNNIIKQNCFRLTRLINNITDLTKCRSGYLDFIINNENIVDIVKNITLTVSEHFKSKGIRIEFYTDVEERTMACDADKIERIVLNLISNSIKFSKIKSTIFVSIHNKEDAVEIKVSDDGIGIDSKHIDCIFERYYQADKSISRKVEGSGIGLPLVKEFVELHNGHIFVESELGKGSTFIVELPVKIAENEVDLVYSSAVNKIDMIEIEFSDIYSLNN</sequence>
<comment type="catalytic activity">
    <reaction evidence="1">
        <text>ATP + protein L-histidine = ADP + protein N-phospho-L-histidine.</text>
        <dbReference type="EC" id="2.7.13.3"/>
    </reaction>
</comment>
<keyword evidence="9" id="KW-0067">ATP-binding</keyword>
<dbReference type="Pfam" id="PF02518">
    <property type="entry name" value="HATPase_c"/>
    <property type="match status" value="1"/>
</dbReference>
<dbReference type="Gene3D" id="3.30.450.20">
    <property type="entry name" value="PAS domain"/>
    <property type="match status" value="2"/>
</dbReference>
<dbReference type="InterPro" id="IPR003661">
    <property type="entry name" value="HisK_dim/P_dom"/>
</dbReference>
<evidence type="ECO:0000256" key="8">
    <source>
        <dbReference type="ARBA" id="ARBA00022777"/>
    </source>
</evidence>
<dbReference type="Proteomes" id="UP000315343">
    <property type="component" value="Unassembled WGS sequence"/>
</dbReference>
<dbReference type="AlphaFoldDB" id="A0A562JLA8"/>
<accession>A0A562JLA8</accession>
<reference evidence="14 15" key="1">
    <citation type="submission" date="2019-07" db="EMBL/GenBank/DDBJ databases">
        <title>Genomic Encyclopedia of Type Strains, Phase I: the one thousand microbial genomes (KMG-I) project.</title>
        <authorList>
            <person name="Kyrpides N."/>
        </authorList>
    </citation>
    <scope>NUCLEOTIDE SEQUENCE [LARGE SCALE GENOMIC DNA]</scope>
    <source>
        <strain evidence="14 15">DSM 13558</strain>
    </source>
</reference>